<dbReference type="Proteomes" id="UP000239709">
    <property type="component" value="Chromosome"/>
</dbReference>
<evidence type="ECO:0000313" key="1">
    <source>
        <dbReference type="EMBL" id="AVO34078.1"/>
    </source>
</evidence>
<sequence length="171" mass="19046">MQFIQRLRLPWRSKQAAARTIRAATLYLMRHVGMTGRVQCLVSQDGNGRSGYVLRLSTLQRVPRESREEIRQFFCRKLNELGELKGAPLLLHIEDADDQAAAAHVGRNISSARVASVVAASNKPMTHEAASSNFLQDVRRSLRERREARGRSDYAPLRPAALTDLGALPSA</sequence>
<proteinExistence type="predicted"/>
<protein>
    <submittedName>
        <fullName evidence="1">Uncharacterized protein</fullName>
    </submittedName>
</protein>
<reference evidence="1 2" key="1">
    <citation type="submission" date="2018-03" db="EMBL/GenBank/DDBJ databases">
        <title>Genome sequencing of Ottowia sp.</title>
        <authorList>
            <person name="Kim S.-J."/>
            <person name="Heo J."/>
            <person name="Kwon S.-W."/>
        </authorList>
    </citation>
    <scope>NUCLEOTIDE SEQUENCE [LARGE SCALE GENOMIC DNA]</scope>
    <source>
        <strain evidence="1 2">KADR8-3</strain>
    </source>
</reference>
<dbReference type="EMBL" id="CP027666">
    <property type="protein sequence ID" value="AVO34078.1"/>
    <property type="molecule type" value="Genomic_DNA"/>
</dbReference>
<name>A0A2S0MDY3_9BURK</name>
<evidence type="ECO:0000313" key="2">
    <source>
        <dbReference type="Proteomes" id="UP000239709"/>
    </source>
</evidence>
<dbReference type="KEGG" id="otk:C6570_07330"/>
<organism evidence="1 2">
    <name type="scientific">Ottowia oryzae</name>
    <dbReference type="NCBI Taxonomy" id="2109914"/>
    <lineage>
        <taxon>Bacteria</taxon>
        <taxon>Pseudomonadati</taxon>
        <taxon>Pseudomonadota</taxon>
        <taxon>Betaproteobacteria</taxon>
        <taxon>Burkholderiales</taxon>
        <taxon>Comamonadaceae</taxon>
        <taxon>Ottowia</taxon>
    </lineage>
</organism>
<accession>A0A2S0MDY3</accession>
<dbReference type="AlphaFoldDB" id="A0A2S0MDY3"/>
<gene>
    <name evidence="1" type="ORF">C6570_07330</name>
</gene>
<dbReference type="RefSeq" id="WP_106702633.1">
    <property type="nucleotide sequence ID" value="NZ_CP027666.1"/>
</dbReference>
<dbReference type="OrthoDB" id="9870778at2"/>
<keyword evidence="2" id="KW-1185">Reference proteome</keyword>